<reference evidence="4 5" key="1">
    <citation type="journal article" date="2023" name="G3 (Bethesda)">
        <title>A chromosome-level genome assembly of Zasmidium syzygii isolated from banana leaves.</title>
        <authorList>
            <person name="van Westerhoven A.C."/>
            <person name="Mehrabi R."/>
            <person name="Talebi R."/>
            <person name="Steentjes M.B.F."/>
            <person name="Corcolon B."/>
            <person name="Chong P.A."/>
            <person name="Kema G.H.J."/>
            <person name="Seidl M.F."/>
        </authorList>
    </citation>
    <scope>NUCLEOTIDE SEQUENCE [LARGE SCALE GENOMIC DNA]</scope>
    <source>
        <strain evidence="4 5">P124</strain>
    </source>
</reference>
<protein>
    <recommendedName>
        <fullName evidence="1">ceramidase</fullName>
        <ecNumber evidence="1">3.5.1.23</ecNumber>
    </recommendedName>
</protein>
<dbReference type="EC" id="3.5.1.23" evidence="1"/>
<evidence type="ECO:0000256" key="1">
    <source>
        <dbReference type="ARBA" id="ARBA00011891"/>
    </source>
</evidence>
<feature type="domain" description="Acid ceramidase N-terminal" evidence="3">
    <location>
        <begin position="58"/>
        <end position="118"/>
    </location>
</feature>
<dbReference type="Pfam" id="PF15508">
    <property type="entry name" value="NAAA-beta"/>
    <property type="match status" value="1"/>
</dbReference>
<dbReference type="Proteomes" id="UP001305779">
    <property type="component" value="Unassembled WGS sequence"/>
</dbReference>
<gene>
    <name evidence="4" type="ORF">PRZ48_007573</name>
</gene>
<evidence type="ECO:0000313" key="4">
    <source>
        <dbReference type="EMBL" id="KAK4501764.1"/>
    </source>
</evidence>
<evidence type="ECO:0000259" key="3">
    <source>
        <dbReference type="Pfam" id="PF15508"/>
    </source>
</evidence>
<accession>A0ABR0EK37</accession>
<feature type="compositionally biased region" description="Low complexity" evidence="2">
    <location>
        <begin position="32"/>
        <end position="54"/>
    </location>
</feature>
<evidence type="ECO:0000313" key="5">
    <source>
        <dbReference type="Proteomes" id="UP001305779"/>
    </source>
</evidence>
<dbReference type="InterPro" id="IPR029130">
    <property type="entry name" value="Acid_ceramidase_N"/>
</dbReference>
<dbReference type="PANTHER" id="PTHR28583">
    <property type="entry name" value="ACID AMIDASE"/>
    <property type="match status" value="1"/>
</dbReference>
<comment type="caution">
    <text evidence="4">The sequence shown here is derived from an EMBL/GenBank/DDBJ whole genome shotgun (WGS) entry which is preliminary data.</text>
</comment>
<dbReference type="EMBL" id="JAXOVC010000005">
    <property type="protein sequence ID" value="KAK4501764.1"/>
    <property type="molecule type" value="Genomic_DNA"/>
</dbReference>
<feature type="region of interest" description="Disordered" evidence="2">
    <location>
        <begin position="22"/>
        <end position="62"/>
    </location>
</feature>
<name>A0ABR0EK37_ZASCE</name>
<organism evidence="4 5">
    <name type="scientific">Zasmidium cellare</name>
    <name type="common">Wine cellar mold</name>
    <name type="synonym">Racodium cellare</name>
    <dbReference type="NCBI Taxonomy" id="395010"/>
    <lineage>
        <taxon>Eukaryota</taxon>
        <taxon>Fungi</taxon>
        <taxon>Dikarya</taxon>
        <taxon>Ascomycota</taxon>
        <taxon>Pezizomycotina</taxon>
        <taxon>Dothideomycetes</taxon>
        <taxon>Dothideomycetidae</taxon>
        <taxon>Mycosphaerellales</taxon>
        <taxon>Mycosphaerellaceae</taxon>
        <taxon>Zasmidium</taxon>
    </lineage>
</organism>
<keyword evidence="5" id="KW-1185">Reference proteome</keyword>
<dbReference type="PANTHER" id="PTHR28583:SF1">
    <property type="entry name" value="ACID CERAMIDASE"/>
    <property type="match status" value="1"/>
</dbReference>
<proteinExistence type="predicted"/>
<evidence type="ECO:0000256" key="2">
    <source>
        <dbReference type="SAM" id="MobiDB-lite"/>
    </source>
</evidence>
<sequence>MATAASSPPYLLFDGDRTERIHNLRSRASGHASTNNTASSRASTRSNESSNRSSGPDEPPRFVIDLSLPPEQRYLEVCTAFKRQITGITPLFDEVVGGFLHWIPVKRVHQLARLLLRGVHDKEENRELKGISKAVGVDMHLLVSFNVLLDLLMGCTSGGAVVTDDEGGTKMVHFRTLDWGMPSLRKLVVQLDFKLQQDGPVVASSITYAGYVGVLTGVRKDFSVSLNFRPNRNDPGKHWSNVQYYYHLLMVLLGRRRSISSQLRCFLLPQQQKQWRSRGQKNTKEGTFWTYADAVSCVGGGAGKALTTTACYLCFSNGNEMTVIEKDRATATVRSNDAFIAITNNDLDHEDESNIPVAEGEWQISLADVVNEGKDRRQCTEHNYFTMRKHAAASRAKAGVGGNLEQALSVDDIATLVQWYPTTNETTHFACLLDPKEGVVQWCRRWARPATQRWIREHQGYQRSTYV</sequence>